<dbReference type="SUPFAM" id="SSF51338">
    <property type="entry name" value="Composite domain of metallo-dependent hydrolases"/>
    <property type="match status" value="1"/>
</dbReference>
<name>A0ABV4HZG5_9ACTN</name>
<keyword evidence="3" id="KW-1185">Reference proteome</keyword>
<feature type="domain" description="Amidohydrolase 3" evidence="1">
    <location>
        <begin position="288"/>
        <end position="402"/>
    </location>
</feature>
<dbReference type="PANTHER" id="PTHR43135:SF3">
    <property type="entry name" value="ALPHA-D-RIBOSE 1-METHYLPHOSPHONATE 5-TRIPHOSPHATE DIPHOSPHATASE"/>
    <property type="match status" value="1"/>
</dbReference>
<dbReference type="InterPro" id="IPR013108">
    <property type="entry name" value="Amidohydro_3"/>
</dbReference>
<dbReference type="Pfam" id="PF07969">
    <property type="entry name" value="Amidohydro_3"/>
    <property type="match status" value="1"/>
</dbReference>
<dbReference type="Gene3D" id="3.20.20.140">
    <property type="entry name" value="Metal-dependent hydrolases"/>
    <property type="match status" value="1"/>
</dbReference>
<proteinExistence type="predicted"/>
<dbReference type="CDD" id="cd01309">
    <property type="entry name" value="Met_dep_hydrolase_C"/>
    <property type="match status" value="1"/>
</dbReference>
<dbReference type="Proteomes" id="UP001566476">
    <property type="component" value="Unassembled WGS sequence"/>
</dbReference>
<dbReference type="EMBL" id="JBGGTQ010000003">
    <property type="protein sequence ID" value="MEZ0491812.1"/>
    <property type="molecule type" value="Genomic_DNA"/>
</dbReference>
<comment type="caution">
    <text evidence="2">The sequence shown here is derived from an EMBL/GenBank/DDBJ whole genome shotgun (WGS) entry which is preliminary data.</text>
</comment>
<evidence type="ECO:0000313" key="2">
    <source>
        <dbReference type="EMBL" id="MEZ0491812.1"/>
    </source>
</evidence>
<dbReference type="SUPFAM" id="SSF51556">
    <property type="entry name" value="Metallo-dependent hydrolases"/>
    <property type="match status" value="1"/>
</dbReference>
<dbReference type="InterPro" id="IPR011059">
    <property type="entry name" value="Metal-dep_hydrolase_composite"/>
</dbReference>
<sequence length="420" mass="43615">MIEVTERGSGSPGRDVAVVGGDVLTLTPQWRGGSVPATVLVRDGRIAAVGPDVPVPAGVPVVDATGRWVLPGLVDPHTHLGVHAEGEGWHGADVNEKGEPRGARLRTWDGVDPADRGFVDALATGVTTVAVLPGSANVVGGQTSALKTWGATVDAMLLRAPLGVKSALGENPKKNSSGGRGPGTRMGVAAALRDAFATARRFADDRDRAAAAGGRPGPVTGADRDAEVLARVLDGELLWHQHAHRADDIATAVRLADEFGYRLVLNHVTEGHRVLDLLRGRGLPAVVGPLLTSRSKPELRHRSLAVPGLLAGAGLQVALTTDHPVVPIQFLPVSAAFAVKEGMDPDEALRALTLNPAVILGLDDRVGSLAPGLDGDVVVWSGNPLDVMSRAVHVVLGGRSVYRWDGRGEVLGHDGAWSPV</sequence>
<organism evidence="2 3">
    <name type="scientific">Kineococcus mangrovi</name>
    <dbReference type="NCBI Taxonomy" id="1660183"/>
    <lineage>
        <taxon>Bacteria</taxon>
        <taxon>Bacillati</taxon>
        <taxon>Actinomycetota</taxon>
        <taxon>Actinomycetes</taxon>
        <taxon>Kineosporiales</taxon>
        <taxon>Kineosporiaceae</taxon>
        <taxon>Kineococcus</taxon>
    </lineage>
</organism>
<accession>A0ABV4HZG5</accession>
<dbReference type="Gene3D" id="2.30.40.10">
    <property type="entry name" value="Urease, subunit C, domain 1"/>
    <property type="match status" value="1"/>
</dbReference>
<protein>
    <submittedName>
        <fullName evidence="2">Amidohydrolase</fullName>
    </submittedName>
</protein>
<dbReference type="InterPro" id="IPR051781">
    <property type="entry name" value="Metallo-dep_Hydrolase"/>
</dbReference>
<dbReference type="RefSeq" id="WP_370717871.1">
    <property type="nucleotide sequence ID" value="NZ_JBGGTQ010000003.1"/>
</dbReference>
<reference evidence="2 3" key="1">
    <citation type="submission" date="2024-07" db="EMBL/GenBank/DDBJ databases">
        <authorList>
            <person name="Thanompreechachai J."/>
            <person name="Duangmal K."/>
        </authorList>
    </citation>
    <scope>NUCLEOTIDE SEQUENCE [LARGE SCALE GENOMIC DNA]</scope>
    <source>
        <strain evidence="2 3">TBRC 1896</strain>
    </source>
</reference>
<evidence type="ECO:0000259" key="1">
    <source>
        <dbReference type="Pfam" id="PF07969"/>
    </source>
</evidence>
<evidence type="ECO:0000313" key="3">
    <source>
        <dbReference type="Proteomes" id="UP001566476"/>
    </source>
</evidence>
<gene>
    <name evidence="2" type="ORF">AB2L28_06120</name>
</gene>
<dbReference type="PANTHER" id="PTHR43135">
    <property type="entry name" value="ALPHA-D-RIBOSE 1-METHYLPHOSPHONATE 5-TRIPHOSPHATE DIPHOSPHATASE"/>
    <property type="match status" value="1"/>
</dbReference>
<dbReference type="InterPro" id="IPR032466">
    <property type="entry name" value="Metal_Hydrolase"/>
</dbReference>